<comment type="similarity">
    <text evidence="1 6">Belongs to the peptidase M42 family.</text>
</comment>
<dbReference type="PIRSF" id="PIRSF001123">
    <property type="entry name" value="PepA_GA"/>
    <property type="match status" value="1"/>
</dbReference>
<comment type="cofactor">
    <cofactor evidence="8">
        <name>a divalent metal cation</name>
        <dbReference type="ChEBI" id="CHEBI:60240"/>
    </cofactor>
    <text evidence="8">Binds 2 divalent metal cations per subunit.</text>
</comment>
<evidence type="ECO:0000313" key="10">
    <source>
        <dbReference type="Proteomes" id="UP001357733"/>
    </source>
</evidence>
<dbReference type="GO" id="GO:0046872">
    <property type="term" value="F:metal ion binding"/>
    <property type="evidence" value="ECO:0007669"/>
    <property type="project" value="UniProtKB-UniRule"/>
</dbReference>
<evidence type="ECO:0000256" key="5">
    <source>
        <dbReference type="ARBA" id="ARBA00022801"/>
    </source>
</evidence>
<accession>A0AAW9MPG3</accession>
<dbReference type="Pfam" id="PF05343">
    <property type="entry name" value="Peptidase_M42"/>
    <property type="match status" value="1"/>
</dbReference>
<dbReference type="AlphaFoldDB" id="A0AAW9MPG3"/>
<feature type="binding site" evidence="8">
    <location>
        <position position="175"/>
    </location>
    <ligand>
        <name>Zn(2+)</name>
        <dbReference type="ChEBI" id="CHEBI:29105"/>
        <label>1</label>
    </ligand>
</feature>
<reference evidence="9 10" key="1">
    <citation type="submission" date="2024-01" db="EMBL/GenBank/DDBJ databases">
        <title>Complete genome sequence of Citroniella saccharovorans strain M6.X9, isolated from human fecal sample.</title>
        <authorList>
            <person name="Cheng G."/>
            <person name="Westerholm M."/>
            <person name="Schnurer A."/>
        </authorList>
    </citation>
    <scope>NUCLEOTIDE SEQUENCE [LARGE SCALE GENOMIC DNA]</scope>
    <source>
        <strain evidence="9 10">DSM 29873</strain>
    </source>
</reference>
<sequence length="351" mass="38777">MIDKICLVKDLTETEGASGFEENVVDIIKNYGKDFLFESDSLKNAYLGDLSSPLIMLDSHTDEVGFIVRFIDENGLISILNLGAIVPFQIGSNVVKVRGKDGKYYEGVISSKPIHFMEKEELNRAPEIEDIKIDMGGYSREELLKLGIGPGSPVVPATKFSFNEEKKIYRSKAFDNRLGCAASILLMEKLKENGLDEKVVAAFASQEEVGGRGAEITARKVNPKYAIVFEGSPSDDYFVEAYKEQCKINGGPQIRHYDGSYISDELLISFAIKAAEKLNINIQHAVRKGSGTNAGIIHRSNLGVRCLVVGIPSRYIHSFVGYSSLTDLENSVDLAFEVIKQILIYEEGENV</sequence>
<dbReference type="PANTHER" id="PTHR32481">
    <property type="entry name" value="AMINOPEPTIDASE"/>
    <property type="match status" value="1"/>
</dbReference>
<feature type="binding site" evidence="8">
    <location>
        <position position="60"/>
    </location>
    <ligand>
        <name>Zn(2+)</name>
        <dbReference type="ChEBI" id="CHEBI:29105"/>
        <label>1</label>
    </ligand>
</feature>
<evidence type="ECO:0000256" key="6">
    <source>
        <dbReference type="PIRNR" id="PIRNR001123"/>
    </source>
</evidence>
<dbReference type="EMBL" id="JAYKOT010000003">
    <property type="protein sequence ID" value="MEB3428959.1"/>
    <property type="molecule type" value="Genomic_DNA"/>
</dbReference>
<dbReference type="SUPFAM" id="SSF53187">
    <property type="entry name" value="Zn-dependent exopeptidases"/>
    <property type="match status" value="1"/>
</dbReference>
<protein>
    <submittedName>
        <fullName evidence="9">M20/M25/M40 family metallo-hydrolase</fullName>
    </submittedName>
</protein>
<dbReference type="Gene3D" id="2.40.30.40">
    <property type="entry name" value="Peptidase M42, domain 2"/>
    <property type="match status" value="1"/>
</dbReference>
<evidence type="ECO:0000256" key="3">
    <source>
        <dbReference type="ARBA" id="ARBA00022670"/>
    </source>
</evidence>
<gene>
    <name evidence="9" type="ORF">VLK81_02780</name>
</gene>
<dbReference type="InterPro" id="IPR051464">
    <property type="entry name" value="Peptidase_M42_aminopept"/>
</dbReference>
<organism evidence="9 10">
    <name type="scientific">Citroniella saccharovorans</name>
    <dbReference type="NCBI Taxonomy" id="2053367"/>
    <lineage>
        <taxon>Bacteria</taxon>
        <taxon>Bacillati</taxon>
        <taxon>Bacillota</taxon>
        <taxon>Tissierellia</taxon>
        <taxon>Tissierellales</taxon>
        <taxon>Peptoniphilaceae</taxon>
        <taxon>Citroniella</taxon>
    </lineage>
</organism>
<evidence type="ECO:0000256" key="1">
    <source>
        <dbReference type="ARBA" id="ARBA00006272"/>
    </source>
</evidence>
<feature type="binding site" evidence="8">
    <location>
        <position position="230"/>
    </location>
    <ligand>
        <name>Zn(2+)</name>
        <dbReference type="ChEBI" id="CHEBI:29105"/>
        <label>1</label>
    </ligand>
</feature>
<dbReference type="GO" id="GO:0006508">
    <property type="term" value="P:proteolysis"/>
    <property type="evidence" value="ECO:0007669"/>
    <property type="project" value="UniProtKB-KW"/>
</dbReference>
<proteinExistence type="inferred from homology"/>
<dbReference type="GO" id="GO:0004177">
    <property type="term" value="F:aminopeptidase activity"/>
    <property type="evidence" value="ECO:0007669"/>
    <property type="project" value="UniProtKB-UniRule"/>
</dbReference>
<evidence type="ECO:0000256" key="7">
    <source>
        <dbReference type="PIRSR" id="PIRSR001123-1"/>
    </source>
</evidence>
<dbReference type="PANTHER" id="PTHR32481:SF0">
    <property type="entry name" value="AMINOPEPTIDASE YPDE-RELATED"/>
    <property type="match status" value="1"/>
</dbReference>
<dbReference type="InterPro" id="IPR023367">
    <property type="entry name" value="Peptidase_M42_dom2"/>
</dbReference>
<keyword evidence="5" id="KW-0378">Hydrolase</keyword>
<keyword evidence="10" id="KW-1185">Reference proteome</keyword>
<dbReference type="InterPro" id="IPR008007">
    <property type="entry name" value="Peptidase_M42"/>
</dbReference>
<comment type="caution">
    <text evidence="9">The sequence shown here is derived from an EMBL/GenBank/DDBJ whole genome shotgun (WGS) entry which is preliminary data.</text>
</comment>
<evidence type="ECO:0000313" key="9">
    <source>
        <dbReference type="EMBL" id="MEB3428959.1"/>
    </source>
</evidence>
<keyword evidence="2" id="KW-0031">Aminopeptidase</keyword>
<evidence type="ECO:0000256" key="4">
    <source>
        <dbReference type="ARBA" id="ARBA00022723"/>
    </source>
</evidence>
<keyword evidence="3" id="KW-0645">Protease</keyword>
<dbReference type="SUPFAM" id="SSF101821">
    <property type="entry name" value="Aminopeptidase/glucanase lid domain"/>
    <property type="match status" value="1"/>
</dbReference>
<feature type="binding site" evidence="8">
    <location>
        <position position="317"/>
    </location>
    <ligand>
        <name>Zn(2+)</name>
        <dbReference type="ChEBI" id="CHEBI:29105"/>
        <label>2</label>
    </ligand>
</feature>
<dbReference type="Gene3D" id="3.40.630.10">
    <property type="entry name" value="Zn peptidases"/>
    <property type="match status" value="1"/>
</dbReference>
<dbReference type="RefSeq" id="WP_324619036.1">
    <property type="nucleotide sequence ID" value="NZ_JAYKOT010000003.1"/>
</dbReference>
<name>A0AAW9MPG3_9FIRM</name>
<evidence type="ECO:0000256" key="2">
    <source>
        <dbReference type="ARBA" id="ARBA00022438"/>
    </source>
</evidence>
<dbReference type="Proteomes" id="UP001357733">
    <property type="component" value="Unassembled WGS sequence"/>
</dbReference>
<feature type="binding site" evidence="8">
    <location>
        <position position="175"/>
    </location>
    <ligand>
        <name>Zn(2+)</name>
        <dbReference type="ChEBI" id="CHEBI:29105"/>
        <label>2</label>
    </ligand>
</feature>
<feature type="active site" description="Proton acceptor" evidence="7">
    <location>
        <position position="207"/>
    </location>
</feature>
<feature type="binding site" evidence="8">
    <location>
        <position position="208"/>
    </location>
    <ligand>
        <name>Zn(2+)</name>
        <dbReference type="ChEBI" id="CHEBI:29105"/>
        <label>2</label>
    </ligand>
</feature>
<evidence type="ECO:0000256" key="8">
    <source>
        <dbReference type="PIRSR" id="PIRSR001123-2"/>
    </source>
</evidence>
<keyword evidence="4 8" id="KW-0479">Metal-binding</keyword>